<feature type="transmembrane region" description="Helical" evidence="1">
    <location>
        <begin position="21"/>
        <end position="41"/>
    </location>
</feature>
<feature type="transmembrane region" description="Helical" evidence="1">
    <location>
        <begin position="91"/>
        <end position="112"/>
    </location>
</feature>
<feature type="transmembrane region" description="Helical" evidence="1">
    <location>
        <begin position="53"/>
        <end position="70"/>
    </location>
</feature>
<feature type="transmembrane region" description="Helical" evidence="1">
    <location>
        <begin position="144"/>
        <end position="162"/>
    </location>
</feature>
<proteinExistence type="predicted"/>
<keyword evidence="1" id="KW-1133">Transmembrane helix</keyword>
<dbReference type="InterPro" id="IPR009936">
    <property type="entry name" value="DUF1468"/>
</dbReference>
<sequence length="167" mass="18512">MNEKKNIDSKSEEKLPPGGHTSSLLFLAIGVIFFVQSLQLYQKDPSPSGSGTFPMIISGLLIVLTVIDFLQKLKKKTEVSGLPAGEKLSVTLKYLFPKDSLVFLLMSIAFYLTLEFGVSFMIASPIFLLISMCYLIPHSFVKNLIYTVVSCAAIYVIFTMLFKVSLP</sequence>
<reference evidence="3" key="1">
    <citation type="submission" date="2021-10" db="EMBL/GenBank/DDBJ databases">
        <title>Anaerobic single-cell dispensing facilitates the cultivation of human gut bacteria.</title>
        <authorList>
            <person name="Afrizal A."/>
        </authorList>
    </citation>
    <scope>NUCLEOTIDE SEQUENCE</scope>
    <source>
        <strain evidence="3">CLA-AA-H215</strain>
    </source>
</reference>
<keyword evidence="1" id="KW-0472">Membrane</keyword>
<accession>A0AAE3E866</accession>
<evidence type="ECO:0000259" key="2">
    <source>
        <dbReference type="Pfam" id="PF07331"/>
    </source>
</evidence>
<dbReference type="AlphaFoldDB" id="A0AAE3E866"/>
<evidence type="ECO:0000313" key="4">
    <source>
        <dbReference type="Proteomes" id="UP001198182"/>
    </source>
</evidence>
<keyword evidence="4" id="KW-1185">Reference proteome</keyword>
<keyword evidence="1" id="KW-0812">Transmembrane</keyword>
<gene>
    <name evidence="3" type="ORF">LKD81_01530</name>
</gene>
<name>A0AAE3E866_9FIRM</name>
<feature type="domain" description="DUF1468" evidence="2">
    <location>
        <begin position="23"/>
        <end position="167"/>
    </location>
</feature>
<organism evidence="3 4">
    <name type="scientific">Hominifimenecus microfluidus</name>
    <dbReference type="NCBI Taxonomy" id="2885348"/>
    <lineage>
        <taxon>Bacteria</taxon>
        <taxon>Bacillati</taxon>
        <taxon>Bacillota</taxon>
        <taxon>Clostridia</taxon>
        <taxon>Lachnospirales</taxon>
        <taxon>Lachnospiraceae</taxon>
        <taxon>Hominifimenecus</taxon>
    </lineage>
</organism>
<comment type="caution">
    <text evidence="3">The sequence shown here is derived from an EMBL/GenBank/DDBJ whole genome shotgun (WGS) entry which is preliminary data.</text>
</comment>
<dbReference type="Pfam" id="PF07331">
    <property type="entry name" value="TctB"/>
    <property type="match status" value="1"/>
</dbReference>
<evidence type="ECO:0000313" key="3">
    <source>
        <dbReference type="EMBL" id="MCC2229683.1"/>
    </source>
</evidence>
<dbReference type="RefSeq" id="WP_308452469.1">
    <property type="nucleotide sequence ID" value="NZ_JAJEQR010000003.1"/>
</dbReference>
<evidence type="ECO:0000256" key="1">
    <source>
        <dbReference type="SAM" id="Phobius"/>
    </source>
</evidence>
<dbReference type="Proteomes" id="UP001198182">
    <property type="component" value="Unassembled WGS sequence"/>
</dbReference>
<protein>
    <submittedName>
        <fullName evidence="3">Tripartite tricarboxylate transporter TctB family protein</fullName>
    </submittedName>
</protein>
<dbReference type="EMBL" id="JAJEQR010000003">
    <property type="protein sequence ID" value="MCC2229683.1"/>
    <property type="molecule type" value="Genomic_DNA"/>
</dbReference>